<organism evidence="1 2">
    <name type="scientific">Wuchereria bancrofti</name>
    <dbReference type="NCBI Taxonomy" id="6293"/>
    <lineage>
        <taxon>Eukaryota</taxon>
        <taxon>Metazoa</taxon>
        <taxon>Ecdysozoa</taxon>
        <taxon>Nematoda</taxon>
        <taxon>Chromadorea</taxon>
        <taxon>Rhabditida</taxon>
        <taxon>Spirurina</taxon>
        <taxon>Spiruromorpha</taxon>
        <taxon>Filarioidea</taxon>
        <taxon>Onchocercidae</taxon>
        <taxon>Wuchereria</taxon>
    </lineage>
</organism>
<proteinExistence type="predicted"/>
<evidence type="ECO:0000313" key="1">
    <source>
        <dbReference type="EMBL" id="EJW78533.1"/>
    </source>
</evidence>
<name>J9E8W4_WUCBA</name>
<gene>
    <name evidence="1" type="ORF">WUBG_10558</name>
</gene>
<dbReference type="EMBL" id="ADBV01006452">
    <property type="protein sequence ID" value="EJW78533.1"/>
    <property type="molecule type" value="Genomic_DNA"/>
</dbReference>
<comment type="caution">
    <text evidence="1">The sequence shown here is derived from an EMBL/GenBank/DDBJ whole genome shotgun (WGS) entry which is preliminary data.</text>
</comment>
<reference evidence="2" key="1">
    <citation type="submission" date="2012-08" db="EMBL/GenBank/DDBJ databases">
        <title>The Genome Sequence of Wuchereria bancrofti.</title>
        <authorList>
            <person name="Nutman T.B."/>
            <person name="Fink D.L."/>
            <person name="Russ C."/>
            <person name="Young S."/>
            <person name="Zeng Q."/>
            <person name="Koehrsen M."/>
            <person name="Alvarado L."/>
            <person name="Berlin A."/>
            <person name="Chapman S.B."/>
            <person name="Chen Z."/>
            <person name="Freedman E."/>
            <person name="Gellesch M."/>
            <person name="Goldberg J."/>
            <person name="Griggs A."/>
            <person name="Gujja S."/>
            <person name="Heilman E.R."/>
            <person name="Heiman D."/>
            <person name="Hepburn T."/>
            <person name="Howarth C."/>
            <person name="Jen D."/>
            <person name="Larson L."/>
            <person name="Lewis B."/>
            <person name="Mehta T."/>
            <person name="Park D."/>
            <person name="Pearson M."/>
            <person name="Roberts A."/>
            <person name="Saif S."/>
            <person name="Shea T."/>
            <person name="Shenoy N."/>
            <person name="Sisk P."/>
            <person name="Stolte C."/>
            <person name="Sykes S."/>
            <person name="Walk T."/>
            <person name="White J."/>
            <person name="Yandava C."/>
            <person name="Haas B."/>
            <person name="Henn M.R."/>
            <person name="Nusbaum C."/>
            <person name="Birren B."/>
        </authorList>
    </citation>
    <scope>NUCLEOTIDE SEQUENCE [LARGE SCALE GENOMIC DNA]</scope>
    <source>
        <strain evidence="2">NA</strain>
    </source>
</reference>
<accession>J9E8W4</accession>
<evidence type="ECO:0000313" key="2">
    <source>
        <dbReference type="Proteomes" id="UP000004810"/>
    </source>
</evidence>
<protein>
    <submittedName>
        <fullName evidence="1">Uncharacterized protein</fullName>
    </submittedName>
</protein>
<dbReference type="Proteomes" id="UP000004810">
    <property type="component" value="Unassembled WGS sequence"/>
</dbReference>
<dbReference type="AlphaFoldDB" id="J9E8W4"/>
<sequence length="121" mass="14728">MIFAKHSIRSEDEAAFEAEKWSQLWLSENGQKILADKRLLENAQQVKIIEKQIEYTYRLIEHKRKIIEQENMDMEKKMIDWLKVNQRLLRIFEAMKDREVEMIYAAERCKQRNIQARVFVI</sequence>